<comment type="caution">
    <text evidence="1">The sequence shown here is derived from an EMBL/GenBank/DDBJ whole genome shotgun (WGS) entry which is preliminary data.</text>
</comment>
<evidence type="ECO:0000313" key="2">
    <source>
        <dbReference type="Proteomes" id="UP001177140"/>
    </source>
</evidence>
<sequence>MAATRTPLSLVGYIERLTCFNVADNIPSPRFSCSGRLMRWRYSPTDDVAGDCIGWCESLVDTDGVKCAQMNEDESYKFYCACYDGCVIHY</sequence>
<reference evidence="1" key="1">
    <citation type="submission" date="2022-03" db="EMBL/GenBank/DDBJ databases">
        <title>A functionally conserved STORR gene fusion in Papaver species that diverged 16.8 million years ago.</title>
        <authorList>
            <person name="Catania T."/>
        </authorList>
    </citation>
    <scope>NUCLEOTIDE SEQUENCE</scope>
    <source>
        <strain evidence="1">S-191538</strain>
    </source>
</reference>
<dbReference type="Proteomes" id="UP001177140">
    <property type="component" value="Unassembled WGS sequence"/>
</dbReference>
<name>A0AA41S243_PAPNU</name>
<protein>
    <submittedName>
        <fullName evidence="1">Uncharacterized protein</fullName>
    </submittedName>
</protein>
<organism evidence="1 2">
    <name type="scientific">Papaver nudicaule</name>
    <name type="common">Iceland poppy</name>
    <dbReference type="NCBI Taxonomy" id="74823"/>
    <lineage>
        <taxon>Eukaryota</taxon>
        <taxon>Viridiplantae</taxon>
        <taxon>Streptophyta</taxon>
        <taxon>Embryophyta</taxon>
        <taxon>Tracheophyta</taxon>
        <taxon>Spermatophyta</taxon>
        <taxon>Magnoliopsida</taxon>
        <taxon>Ranunculales</taxon>
        <taxon>Papaveraceae</taxon>
        <taxon>Papaveroideae</taxon>
        <taxon>Papaver</taxon>
    </lineage>
</organism>
<dbReference type="AlphaFoldDB" id="A0AA41S243"/>
<gene>
    <name evidence="1" type="ORF">MKW94_014459</name>
</gene>
<accession>A0AA41S243</accession>
<keyword evidence="2" id="KW-1185">Reference proteome</keyword>
<proteinExistence type="predicted"/>
<dbReference type="EMBL" id="JAJJMA010064021">
    <property type="protein sequence ID" value="MCL7027060.1"/>
    <property type="molecule type" value="Genomic_DNA"/>
</dbReference>
<evidence type="ECO:0000313" key="1">
    <source>
        <dbReference type="EMBL" id="MCL7027060.1"/>
    </source>
</evidence>